<dbReference type="PROSITE" id="PS50110">
    <property type="entry name" value="RESPONSE_REGULATORY"/>
    <property type="match status" value="1"/>
</dbReference>
<dbReference type="Gene3D" id="1.10.10.60">
    <property type="entry name" value="Homeodomain-like"/>
    <property type="match status" value="2"/>
</dbReference>
<dbReference type="Pfam" id="PF12833">
    <property type="entry name" value="HTH_18"/>
    <property type="match status" value="1"/>
</dbReference>
<dbReference type="PANTHER" id="PTHR43280">
    <property type="entry name" value="ARAC-FAMILY TRANSCRIPTIONAL REGULATOR"/>
    <property type="match status" value="1"/>
</dbReference>
<dbReference type="InterPro" id="IPR011006">
    <property type="entry name" value="CheY-like_superfamily"/>
</dbReference>
<evidence type="ECO:0000256" key="5">
    <source>
        <dbReference type="ARBA" id="ARBA00024867"/>
    </source>
</evidence>
<protein>
    <recommendedName>
        <fullName evidence="1">Stage 0 sporulation protein A homolog</fullName>
    </recommendedName>
</protein>
<keyword evidence="4" id="KW-0804">Transcription</keyword>
<keyword evidence="2" id="KW-0805">Transcription regulation</keyword>
<dbReference type="SMART" id="SM00448">
    <property type="entry name" value="REC"/>
    <property type="match status" value="1"/>
</dbReference>
<dbReference type="SUPFAM" id="SSF46689">
    <property type="entry name" value="Homeodomain-like"/>
    <property type="match status" value="2"/>
</dbReference>
<dbReference type="RefSeq" id="WP_103080988.1">
    <property type="nucleotide sequence ID" value="NZ_NIOJ01000013.1"/>
</dbReference>
<evidence type="ECO:0000256" key="2">
    <source>
        <dbReference type="ARBA" id="ARBA00023015"/>
    </source>
</evidence>
<keyword evidence="10" id="KW-1185">Reference proteome</keyword>
<comment type="function">
    <text evidence="5">May play the central regulatory role in sporulation. It may be an element of the effector pathway responsible for the activation of sporulation genes in response to nutritional stress. Spo0A may act in concert with spo0H (a sigma factor) to control the expression of some genes that are critical to the sporulation process.</text>
</comment>
<dbReference type="InterPro" id="IPR041522">
    <property type="entry name" value="CdaR_GGDEF"/>
</dbReference>
<dbReference type="Pfam" id="PF17853">
    <property type="entry name" value="GGDEF_2"/>
    <property type="match status" value="1"/>
</dbReference>
<evidence type="ECO:0000256" key="1">
    <source>
        <dbReference type="ARBA" id="ARBA00018672"/>
    </source>
</evidence>
<dbReference type="GO" id="GO:0043565">
    <property type="term" value="F:sequence-specific DNA binding"/>
    <property type="evidence" value="ECO:0007669"/>
    <property type="project" value="InterPro"/>
</dbReference>
<evidence type="ECO:0000259" key="7">
    <source>
        <dbReference type="PROSITE" id="PS01124"/>
    </source>
</evidence>
<evidence type="ECO:0000256" key="3">
    <source>
        <dbReference type="ARBA" id="ARBA00023125"/>
    </source>
</evidence>
<dbReference type="InterPro" id="IPR009057">
    <property type="entry name" value="Homeodomain-like_sf"/>
</dbReference>
<dbReference type="PRINTS" id="PR00032">
    <property type="entry name" value="HTHARAC"/>
</dbReference>
<keyword evidence="3" id="KW-0238">DNA-binding</keyword>
<dbReference type="InterPro" id="IPR018062">
    <property type="entry name" value="HTH_AraC-typ_CS"/>
</dbReference>
<dbReference type="InterPro" id="IPR020449">
    <property type="entry name" value="Tscrpt_reg_AraC-type_HTH"/>
</dbReference>
<feature type="domain" description="Response regulatory" evidence="8">
    <location>
        <begin position="3"/>
        <end position="120"/>
    </location>
</feature>
<dbReference type="AlphaFoldDB" id="A0A2K2FMP2"/>
<evidence type="ECO:0000256" key="4">
    <source>
        <dbReference type="ARBA" id="ARBA00023163"/>
    </source>
</evidence>
<evidence type="ECO:0000256" key="6">
    <source>
        <dbReference type="PROSITE-ProRule" id="PRU00169"/>
    </source>
</evidence>
<organism evidence="9 10">
    <name type="scientific">Clostridium thermosuccinogenes</name>
    <dbReference type="NCBI Taxonomy" id="84032"/>
    <lineage>
        <taxon>Bacteria</taxon>
        <taxon>Bacillati</taxon>
        <taxon>Bacillota</taxon>
        <taxon>Clostridia</taxon>
        <taxon>Eubacteriales</taxon>
        <taxon>Clostridiaceae</taxon>
        <taxon>Clostridium</taxon>
    </lineage>
</organism>
<comment type="caution">
    <text evidence="9">The sequence shown here is derived from an EMBL/GenBank/DDBJ whole genome shotgun (WGS) entry which is preliminary data.</text>
</comment>
<reference evidence="9 10" key="1">
    <citation type="submission" date="2017-06" db="EMBL/GenBank/DDBJ databases">
        <title>Investigating the central metabolism of Clostridium thermosuccinogenes.</title>
        <authorList>
            <person name="Koendjbiharie J.G."/>
            <person name="van Kranenburg R."/>
        </authorList>
    </citation>
    <scope>NUCLEOTIDE SEQUENCE [LARGE SCALE GENOMIC DNA]</scope>
    <source>
        <strain evidence="9 10">DSM 5806</strain>
    </source>
</reference>
<gene>
    <name evidence="9" type="ORF">CDQ84_06860</name>
</gene>
<dbReference type="EMBL" id="NIOJ01000013">
    <property type="protein sequence ID" value="PNU00052.1"/>
    <property type="molecule type" value="Genomic_DNA"/>
</dbReference>
<keyword evidence="6" id="KW-0597">Phosphoprotein</keyword>
<feature type="modified residue" description="4-aspartylphosphate" evidence="6">
    <location>
        <position position="55"/>
    </location>
</feature>
<dbReference type="PROSITE" id="PS01124">
    <property type="entry name" value="HTH_ARAC_FAMILY_2"/>
    <property type="match status" value="1"/>
</dbReference>
<evidence type="ECO:0000313" key="10">
    <source>
        <dbReference type="Proteomes" id="UP000236151"/>
    </source>
</evidence>
<dbReference type="SUPFAM" id="SSF52172">
    <property type="entry name" value="CheY-like"/>
    <property type="match status" value="1"/>
</dbReference>
<dbReference type="PROSITE" id="PS00041">
    <property type="entry name" value="HTH_ARAC_FAMILY_1"/>
    <property type="match status" value="1"/>
</dbReference>
<dbReference type="GO" id="GO:0003700">
    <property type="term" value="F:DNA-binding transcription factor activity"/>
    <property type="evidence" value="ECO:0007669"/>
    <property type="project" value="InterPro"/>
</dbReference>
<dbReference type="Proteomes" id="UP000236151">
    <property type="component" value="Unassembled WGS sequence"/>
</dbReference>
<name>A0A2K2FMP2_9CLOT</name>
<evidence type="ECO:0000313" key="9">
    <source>
        <dbReference type="EMBL" id="PNU00052.1"/>
    </source>
</evidence>
<sequence length="536" mass="62193">MYKLIIADDEKIVIDSLKYIIEKNFNNIEIIATARSGREVIEKVDDAVPDIIFMDIRMPGINGLEAIKEIKSRHKQVVIIVLTAFDHFDFAKEAINLGVIEYLLKPVNRTKVVEVINKAIEIVKTEKEKRRIELELKEKMEYIVPILENGFIYSLILFDDNRNELLNYKQIFEIEENGGYVMTVEFGDEEKNGELENKIGYSVRSQHFYPFLKDTINTLHKCIVGPVMLNRVVVFVPTNCDTDEFSARQEALSIAESLFQKLSNKLKCSFKIGIGRTYDNFELLPSSYEESLKALRYLQSSGVMHYMDIPSRNPQMSQYPEHKEKTLLQKVALGDAVESVNALNYIFDWLVSNYSNQPLKIKNKLLEIVFLVNHMAWEYGTDLESDEIGFLEEMLSINDLTELKLWCRNRVESVAAQINSYRDYKIGDLTRKAKEYIKANYSKPITLEDISREINVSPQYFSKLFKEETGENFINYLTGIRIKIAKDLLEKSEMSIKEICYNIGYSDPNYFSRIFKKVVGVAPTEYKESFFRSELN</sequence>
<dbReference type="Pfam" id="PF00072">
    <property type="entry name" value="Response_reg"/>
    <property type="match status" value="1"/>
</dbReference>
<feature type="domain" description="HTH araC/xylS-type" evidence="7">
    <location>
        <begin position="431"/>
        <end position="529"/>
    </location>
</feature>
<accession>A0A2K2FMP2</accession>
<dbReference type="CDD" id="cd17536">
    <property type="entry name" value="REC_YesN-like"/>
    <property type="match status" value="1"/>
</dbReference>
<proteinExistence type="predicted"/>
<dbReference type="SMART" id="SM00342">
    <property type="entry name" value="HTH_ARAC"/>
    <property type="match status" value="1"/>
</dbReference>
<dbReference type="PANTHER" id="PTHR43280:SF30">
    <property type="entry name" value="MMSAB OPERON REGULATORY PROTEIN"/>
    <property type="match status" value="1"/>
</dbReference>
<dbReference type="GO" id="GO:0000160">
    <property type="term" value="P:phosphorelay signal transduction system"/>
    <property type="evidence" value="ECO:0007669"/>
    <property type="project" value="InterPro"/>
</dbReference>
<evidence type="ECO:0000259" key="8">
    <source>
        <dbReference type="PROSITE" id="PS50110"/>
    </source>
</evidence>
<dbReference type="InterPro" id="IPR018060">
    <property type="entry name" value="HTH_AraC"/>
</dbReference>
<dbReference type="Gene3D" id="3.40.50.2300">
    <property type="match status" value="1"/>
</dbReference>
<dbReference type="InterPro" id="IPR001789">
    <property type="entry name" value="Sig_transdc_resp-reg_receiver"/>
</dbReference>